<dbReference type="InterPro" id="IPR003593">
    <property type="entry name" value="AAA+_ATPase"/>
</dbReference>
<dbReference type="Pfam" id="PF00004">
    <property type="entry name" value="AAA"/>
    <property type="match status" value="1"/>
</dbReference>
<dbReference type="HOGENOM" id="CLU_543789_0_0_11"/>
<dbReference type="AlphaFoldDB" id="C7N6U3"/>
<name>C7N6U3_SLAHD</name>
<feature type="domain" description="AAA+ ATPase" evidence="1">
    <location>
        <begin position="33"/>
        <end position="189"/>
    </location>
</feature>
<dbReference type="InterPro" id="IPR003959">
    <property type="entry name" value="ATPase_AAA_core"/>
</dbReference>
<proteinExistence type="predicted"/>
<evidence type="ECO:0000259" key="1">
    <source>
        <dbReference type="SMART" id="SM00382"/>
    </source>
</evidence>
<accession>C7N6U3</accession>
<protein>
    <submittedName>
        <fullName evidence="2">ATPase family protein associated with various cellular activities (AAA)</fullName>
    </submittedName>
</protein>
<gene>
    <name evidence="2" type="ordered locus">Shel_16090</name>
</gene>
<dbReference type="SMART" id="SM00382">
    <property type="entry name" value="AAA"/>
    <property type="match status" value="1"/>
</dbReference>
<keyword evidence="3" id="KW-1185">Reference proteome</keyword>
<reference evidence="2 3" key="1">
    <citation type="journal article" date="2009" name="Stand. Genomic Sci.">
        <title>Complete genome sequence of Slackia heliotrinireducens type strain (RHS 1).</title>
        <authorList>
            <person name="Pukall R."/>
            <person name="Lapidus A."/>
            <person name="Nolan M."/>
            <person name="Copeland A."/>
            <person name="Glavina Del Rio T."/>
            <person name="Lucas S."/>
            <person name="Chen F."/>
            <person name="Tice H."/>
            <person name="Cheng J.F."/>
            <person name="Chertkov O."/>
            <person name="Bruce D."/>
            <person name="Goodwin L."/>
            <person name="Kuske C."/>
            <person name="Brettin T."/>
            <person name="Detter J.C."/>
            <person name="Han C."/>
            <person name="Pitluck S."/>
            <person name="Pati A."/>
            <person name="Mavrommatis K."/>
            <person name="Ivanova N."/>
            <person name="Ovchinnikova G."/>
            <person name="Chen A."/>
            <person name="Palaniappan K."/>
            <person name="Schneider S."/>
            <person name="Rohde M."/>
            <person name="Chain P."/>
            <person name="D'haeseleer P."/>
            <person name="Goker M."/>
            <person name="Bristow J."/>
            <person name="Eisen J.A."/>
            <person name="Markowitz V."/>
            <person name="Kyrpides N.C."/>
            <person name="Klenk H.P."/>
            <person name="Hugenholtz P."/>
        </authorList>
    </citation>
    <scope>NUCLEOTIDE SEQUENCE [LARGE SCALE GENOMIC DNA]</scope>
    <source>
        <strain evidence="3">ATCC 29202 / DSM 20476 / NCTC 11029 / RHS 1</strain>
    </source>
</reference>
<dbReference type="Proteomes" id="UP000002026">
    <property type="component" value="Chromosome"/>
</dbReference>
<evidence type="ECO:0000313" key="2">
    <source>
        <dbReference type="EMBL" id="ACV22628.1"/>
    </source>
</evidence>
<dbReference type="eggNOG" id="COG0714">
    <property type="taxonomic scope" value="Bacteria"/>
</dbReference>
<dbReference type="KEGG" id="shi:Shel_16090"/>
<dbReference type="GO" id="GO:0005524">
    <property type="term" value="F:ATP binding"/>
    <property type="evidence" value="ECO:0007669"/>
    <property type="project" value="InterPro"/>
</dbReference>
<evidence type="ECO:0000313" key="3">
    <source>
        <dbReference type="Proteomes" id="UP000002026"/>
    </source>
</evidence>
<dbReference type="GO" id="GO:0016887">
    <property type="term" value="F:ATP hydrolysis activity"/>
    <property type="evidence" value="ECO:0007669"/>
    <property type="project" value="InterPro"/>
</dbReference>
<dbReference type="CDD" id="cd00009">
    <property type="entry name" value="AAA"/>
    <property type="match status" value="1"/>
</dbReference>
<sequence>MMDIAQAKQQVKDAVTAYLALDGLGAPRLAASGQRPLFLLGAPGIGKTAIMSQVAHELGIGLVSYSMTHHTRQSALGLPFIVHKEYGSGEAFDVSEYTMSEIIASIYDYMEETGLDRGILFLDEINCVSETLYPSMLQFLQFKTFGRHRVPKGWVVVCAGNPPEYNRSVHEFDIVTLDRLRKVEIEPGLAAWRDYMRTIRSHPSVTTYLELRPDDFYVVESTPGGKSFVTARSWSELSDLLVLYEDLGLNVDRTVIGQYLQHEDVAARFSSYYGLFSKYRSDYRIEDVLSGHVPADISQRARDAAFDERLALMALMLDALESEARDVMERHDALASVREVLKRAEGCEGLALTDVLESAVHREETAAAGDADARSKRRAMQTTVLLKELQPAADYEEAAQLYREAVARFESSADGMRSKMDCAYDFVDNVFGMGSEALVFTTELAARRDLAQFVALFGCDGYFRHSAKLATDVERDAIFDEIDALNAEA</sequence>
<dbReference type="STRING" id="471855.Shel_16090"/>
<dbReference type="SUPFAM" id="SSF52540">
    <property type="entry name" value="P-loop containing nucleoside triphosphate hydrolases"/>
    <property type="match status" value="1"/>
</dbReference>
<organism evidence="2 3">
    <name type="scientific">Slackia heliotrinireducens (strain ATCC 29202 / DSM 20476 / NCTC 11029 / RHS 1)</name>
    <name type="common">Peptococcus heliotrinreducens</name>
    <dbReference type="NCBI Taxonomy" id="471855"/>
    <lineage>
        <taxon>Bacteria</taxon>
        <taxon>Bacillati</taxon>
        <taxon>Actinomycetota</taxon>
        <taxon>Coriobacteriia</taxon>
        <taxon>Eggerthellales</taxon>
        <taxon>Eggerthellaceae</taxon>
        <taxon>Slackia</taxon>
    </lineage>
</organism>
<dbReference type="Gene3D" id="3.40.50.300">
    <property type="entry name" value="P-loop containing nucleotide triphosphate hydrolases"/>
    <property type="match status" value="1"/>
</dbReference>
<dbReference type="InterPro" id="IPR027417">
    <property type="entry name" value="P-loop_NTPase"/>
</dbReference>
<dbReference type="EMBL" id="CP001684">
    <property type="protein sequence ID" value="ACV22628.1"/>
    <property type="molecule type" value="Genomic_DNA"/>
</dbReference>